<reference evidence="3" key="1">
    <citation type="submission" date="2014-01" db="EMBL/GenBank/DDBJ databases">
        <authorList>
            <person name="Brown-Elliot B."/>
            <person name="Wallace R."/>
            <person name="Lenaerts A."/>
            <person name="Ordway D."/>
            <person name="DeGroote M.A."/>
            <person name="Parker T."/>
            <person name="Sizemore C."/>
            <person name="Tallon L.J."/>
            <person name="Sadzewicz L.K."/>
            <person name="Sengamalay N."/>
            <person name="Fraser C.M."/>
            <person name="Hine E."/>
            <person name="Shefchek K.A."/>
            <person name="Das S.P."/>
            <person name="Tettelin H."/>
        </authorList>
    </citation>
    <scope>NUCLEOTIDE SEQUENCE [LARGE SCALE GENOMIC DNA]</scope>
    <source>
        <strain evidence="3">4042</strain>
    </source>
</reference>
<feature type="transmembrane region" description="Helical" evidence="1">
    <location>
        <begin position="12"/>
        <end position="32"/>
    </location>
</feature>
<dbReference type="Pfam" id="PF10756">
    <property type="entry name" value="bPH_6"/>
    <property type="match status" value="1"/>
</dbReference>
<proteinExistence type="predicted"/>
<keyword evidence="1" id="KW-0472">Membrane</keyword>
<protein>
    <recommendedName>
        <fullName evidence="2">Low molecular weight protein antigen 6 PH domain-containing protein</fullName>
    </recommendedName>
</protein>
<comment type="caution">
    <text evidence="3">The sequence shown here is derived from an EMBL/GenBank/DDBJ whole genome shotgun (WGS) entry which is preliminary data.</text>
</comment>
<accession>X8CJW6</accession>
<sequence length="248" mass="27007">MQQTQWAPRTAAIAGCGVAGIVMAIGCVTLVTDLPGRIFTGIATAGLILFASVSWRARPKLAITPDGLVVRGWLRTQLLRRPQVKIIRIVEFRRIGRKLRLLEIETVDDQWRIFSRWDLGTDPLEVLDALTAAGYAGPQVSEPGHEIVTDSITAGSVGRSFPSVGVLAIASTTFCDSGSITSPKMVCRRFRCGVFATVIKNCDPLVPGRRWPSPTGRAGRTAARGGTRRRTYSLARLDRFRLGHRPGS</sequence>
<name>X8CJW6_MYCXE</name>
<evidence type="ECO:0000256" key="1">
    <source>
        <dbReference type="SAM" id="Phobius"/>
    </source>
</evidence>
<evidence type="ECO:0000259" key="2">
    <source>
        <dbReference type="Pfam" id="PF10756"/>
    </source>
</evidence>
<evidence type="ECO:0000313" key="3">
    <source>
        <dbReference type="EMBL" id="EUA56662.1"/>
    </source>
</evidence>
<organism evidence="3">
    <name type="scientific">Mycobacterium xenopi 4042</name>
    <dbReference type="NCBI Taxonomy" id="1299334"/>
    <lineage>
        <taxon>Bacteria</taxon>
        <taxon>Bacillati</taxon>
        <taxon>Actinomycetota</taxon>
        <taxon>Actinomycetes</taxon>
        <taxon>Mycobacteriales</taxon>
        <taxon>Mycobacteriaceae</taxon>
        <taxon>Mycobacterium</taxon>
    </lineage>
</organism>
<keyword evidence="1" id="KW-0812">Transmembrane</keyword>
<feature type="domain" description="Low molecular weight protein antigen 6 PH" evidence="2">
    <location>
        <begin position="58"/>
        <end position="136"/>
    </location>
</feature>
<feature type="transmembrane region" description="Helical" evidence="1">
    <location>
        <begin position="38"/>
        <end position="55"/>
    </location>
</feature>
<dbReference type="EMBL" id="JAOB01000029">
    <property type="protein sequence ID" value="EUA56662.1"/>
    <property type="molecule type" value="Genomic_DNA"/>
</dbReference>
<dbReference type="PATRIC" id="fig|1299334.3.peg.2809"/>
<dbReference type="InterPro" id="IPR019692">
    <property type="entry name" value="CFP-6_PH"/>
</dbReference>
<dbReference type="AlphaFoldDB" id="X8CJW6"/>
<keyword evidence="1" id="KW-1133">Transmembrane helix</keyword>
<gene>
    <name evidence="3" type="ORF">I553_8714</name>
</gene>